<organism evidence="1">
    <name type="scientific">Oppiella nova</name>
    <dbReference type="NCBI Taxonomy" id="334625"/>
    <lineage>
        <taxon>Eukaryota</taxon>
        <taxon>Metazoa</taxon>
        <taxon>Ecdysozoa</taxon>
        <taxon>Arthropoda</taxon>
        <taxon>Chelicerata</taxon>
        <taxon>Arachnida</taxon>
        <taxon>Acari</taxon>
        <taxon>Acariformes</taxon>
        <taxon>Sarcoptiformes</taxon>
        <taxon>Oribatida</taxon>
        <taxon>Brachypylina</taxon>
        <taxon>Oppioidea</taxon>
        <taxon>Oppiidae</taxon>
        <taxon>Oppiella</taxon>
    </lineage>
</organism>
<evidence type="ECO:0000313" key="2">
    <source>
        <dbReference type="Proteomes" id="UP000728032"/>
    </source>
</evidence>
<dbReference type="EMBL" id="CAJPVJ010001823">
    <property type="protein sequence ID" value="CAG2165355.1"/>
    <property type="molecule type" value="Genomic_DNA"/>
</dbReference>
<protein>
    <submittedName>
        <fullName evidence="1">Uncharacterized protein</fullName>
    </submittedName>
</protein>
<sequence length="1083" mass="122104">MTKFKVLVDLNGCENYSIAVECCDHSIAFNAVYNEIIKHIKHHISYDTHVFEIYDTDFREYCVITSDKYLIENLSRIRVRNNNILHERNQRSVDNNVMTDRHRNASTSTIASSASALEATGAECSDNKLNTRIECNYGLNLNTNSNTSHNGENILVAQELPQNSTQTSVTKPPLKMTQKVVNKSKEDNQSTANEGIPQQFINQCLPDVLGLTTYKVKQNFEKIVLNVDYFMKNAHNMSNRDEVLDTNKDQVSHSNADEDLATSLAPGTHPSTPINYLDIELNTDFTTNSSSKHLPYITYTAKVGDQWVVAMRYSQDFRDNVVKHMEKSGFKEWDYNMEVVKDSTGDKKCNAVPTLNTSSVIAPGDSEHNPIDYLGLTVNPNFTLNACSRHLSYKTYTVKLGRIWFRAIVCNFPDHIAVMKLLSLLDKHRNNGQPMEEGNWQLVSIQMPHNKSTYFTPKACRNLFNNALDLYKKTLIMCPNMERAGIVNPLFYALHMFDMEFIIPTHEYNEMKSLRQKFGQTITTTTTSKSAIISAPVPIVQQKSPSSVTSSTSQSDPAIVKSGPKILPQFPISAIQTVPLGATGGKAVQQTVPIQTIGSKVAQKDPVINNDLHELRVKSAKISESDLLTFKTLCDCVNTTVRELGSFADNPKTFWSFVSIMMCERGYNHTDPVVDTNHKCQHMSNPLAPGSHPSVPINYLDIELNTDFTTTSSCRHLSYITYTAKVQNQWVVAMRYLEEENRAVNALIQFFATHFSNYDTNEFRDHAVQHMADNGFNDCDYKKCLKYFSNALNLYKMTLAKCPNGSMAQTVNPLFDTMDAFVATFPMNIKYLTELTSLRERFAQKCHQLLQTPREGKIMATKLKANITTESDNNKSGADIMSHHLNDMVSAPGDSEYNPIDYLGLPVNPDFCSNPSSPRMSYKTILVKTGDLWLRGVAIADTHQMAVNKLLSLLDRHRVNDGLMNEGNWTLVSTQMRRYKRCVDYKSQVCRRLLNNALDLYKKTLIACPNTESAGIVYPLFYTLHAFNLDSIIPITELNEIKTLRQIFGQTFDTSGDTSGDTKAVQLTQNDIVCSEEKPLGFP</sequence>
<reference evidence="1" key="1">
    <citation type="submission" date="2020-11" db="EMBL/GenBank/DDBJ databases">
        <authorList>
            <person name="Tran Van P."/>
        </authorList>
    </citation>
    <scope>NUCLEOTIDE SEQUENCE</scope>
</reference>
<proteinExistence type="predicted"/>
<name>A0A7R9LQS0_9ACAR</name>
<gene>
    <name evidence="1" type="ORF">ONB1V03_LOCUS4898</name>
</gene>
<dbReference type="AlphaFoldDB" id="A0A7R9LQS0"/>
<evidence type="ECO:0000313" key="1">
    <source>
        <dbReference type="EMBL" id="CAD7644851.1"/>
    </source>
</evidence>
<dbReference type="EMBL" id="OC916648">
    <property type="protein sequence ID" value="CAD7644851.1"/>
    <property type="molecule type" value="Genomic_DNA"/>
</dbReference>
<accession>A0A7R9LQS0</accession>
<dbReference type="Proteomes" id="UP000728032">
    <property type="component" value="Unassembled WGS sequence"/>
</dbReference>
<keyword evidence="2" id="KW-1185">Reference proteome</keyword>